<dbReference type="PANTHER" id="PTHR30055:SF234">
    <property type="entry name" value="HTH-TYPE TRANSCRIPTIONAL REGULATOR BETI"/>
    <property type="match status" value="1"/>
</dbReference>
<feature type="DNA-binding region" description="H-T-H motif" evidence="4">
    <location>
        <begin position="36"/>
        <end position="55"/>
    </location>
</feature>
<evidence type="ECO:0000256" key="3">
    <source>
        <dbReference type="ARBA" id="ARBA00023163"/>
    </source>
</evidence>
<name>A0A916Z749_9BACL</name>
<dbReference type="Pfam" id="PF00440">
    <property type="entry name" value="TetR_N"/>
    <property type="match status" value="1"/>
</dbReference>
<dbReference type="InterPro" id="IPR050109">
    <property type="entry name" value="HTH-type_TetR-like_transc_reg"/>
</dbReference>
<accession>A0A916Z749</accession>
<dbReference type="GO" id="GO:0003700">
    <property type="term" value="F:DNA-binding transcription factor activity"/>
    <property type="evidence" value="ECO:0007669"/>
    <property type="project" value="TreeGrafter"/>
</dbReference>
<dbReference type="InterPro" id="IPR001647">
    <property type="entry name" value="HTH_TetR"/>
</dbReference>
<dbReference type="AlphaFoldDB" id="A0A916Z749"/>
<dbReference type="SUPFAM" id="SSF46689">
    <property type="entry name" value="Homeodomain-like"/>
    <property type="match status" value="1"/>
</dbReference>
<reference evidence="6" key="2">
    <citation type="submission" date="2020-09" db="EMBL/GenBank/DDBJ databases">
        <authorList>
            <person name="Sun Q."/>
            <person name="Zhou Y."/>
        </authorList>
    </citation>
    <scope>NUCLEOTIDE SEQUENCE</scope>
    <source>
        <strain evidence="6">CGMCC 1.15178</strain>
    </source>
</reference>
<dbReference type="EMBL" id="BMHP01000003">
    <property type="protein sequence ID" value="GGD79626.1"/>
    <property type="molecule type" value="Genomic_DNA"/>
</dbReference>
<evidence type="ECO:0000256" key="2">
    <source>
        <dbReference type="ARBA" id="ARBA00023125"/>
    </source>
</evidence>
<organism evidence="6 7">
    <name type="scientific">Paenibacillus nasutitermitis</name>
    <dbReference type="NCBI Taxonomy" id="1652958"/>
    <lineage>
        <taxon>Bacteria</taxon>
        <taxon>Bacillati</taxon>
        <taxon>Bacillota</taxon>
        <taxon>Bacilli</taxon>
        <taxon>Bacillales</taxon>
        <taxon>Paenibacillaceae</taxon>
        <taxon>Paenibacillus</taxon>
    </lineage>
</organism>
<dbReference type="GO" id="GO:0000976">
    <property type="term" value="F:transcription cis-regulatory region binding"/>
    <property type="evidence" value="ECO:0007669"/>
    <property type="project" value="TreeGrafter"/>
</dbReference>
<reference evidence="6" key="1">
    <citation type="journal article" date="2014" name="Int. J. Syst. Evol. Microbiol.">
        <title>Complete genome sequence of Corynebacterium casei LMG S-19264T (=DSM 44701T), isolated from a smear-ripened cheese.</title>
        <authorList>
            <consortium name="US DOE Joint Genome Institute (JGI-PGF)"/>
            <person name="Walter F."/>
            <person name="Albersmeier A."/>
            <person name="Kalinowski J."/>
            <person name="Ruckert C."/>
        </authorList>
    </citation>
    <scope>NUCLEOTIDE SEQUENCE</scope>
    <source>
        <strain evidence="6">CGMCC 1.15178</strain>
    </source>
</reference>
<evidence type="ECO:0000256" key="1">
    <source>
        <dbReference type="ARBA" id="ARBA00023015"/>
    </source>
</evidence>
<dbReference type="Proteomes" id="UP000612456">
    <property type="component" value="Unassembled WGS sequence"/>
</dbReference>
<keyword evidence="3" id="KW-0804">Transcription</keyword>
<dbReference type="PROSITE" id="PS50977">
    <property type="entry name" value="HTH_TETR_2"/>
    <property type="match status" value="1"/>
</dbReference>
<proteinExistence type="predicted"/>
<feature type="domain" description="HTH tetR-type" evidence="5">
    <location>
        <begin position="13"/>
        <end position="73"/>
    </location>
</feature>
<comment type="caution">
    <text evidence="6">The sequence shown here is derived from an EMBL/GenBank/DDBJ whole genome shotgun (WGS) entry which is preliminary data.</text>
</comment>
<gene>
    <name evidence="6" type="ORF">GCM10010911_42140</name>
</gene>
<evidence type="ECO:0000259" key="5">
    <source>
        <dbReference type="PROSITE" id="PS50977"/>
    </source>
</evidence>
<dbReference type="PANTHER" id="PTHR30055">
    <property type="entry name" value="HTH-TYPE TRANSCRIPTIONAL REGULATOR RUTR"/>
    <property type="match status" value="1"/>
</dbReference>
<protein>
    <submittedName>
        <fullName evidence="6">Transcriptional regulator, TetR family protein</fullName>
    </submittedName>
</protein>
<dbReference type="PRINTS" id="PR00455">
    <property type="entry name" value="HTHTETR"/>
</dbReference>
<keyword evidence="7" id="KW-1185">Reference proteome</keyword>
<keyword evidence="2 4" id="KW-0238">DNA-binding</keyword>
<evidence type="ECO:0000256" key="4">
    <source>
        <dbReference type="PROSITE-ProRule" id="PRU00335"/>
    </source>
</evidence>
<dbReference type="InterPro" id="IPR009057">
    <property type="entry name" value="Homeodomain-like_sf"/>
</dbReference>
<dbReference type="Gene3D" id="1.10.357.10">
    <property type="entry name" value="Tetracycline Repressor, domain 2"/>
    <property type="match status" value="1"/>
</dbReference>
<dbReference type="RefSeq" id="WP_188994606.1">
    <property type="nucleotide sequence ID" value="NZ_BMHP01000003.1"/>
</dbReference>
<evidence type="ECO:0000313" key="7">
    <source>
        <dbReference type="Proteomes" id="UP000612456"/>
    </source>
</evidence>
<keyword evidence="1" id="KW-0805">Transcription regulation</keyword>
<evidence type="ECO:0000313" key="6">
    <source>
        <dbReference type="EMBL" id="GGD79626.1"/>
    </source>
</evidence>
<sequence>MPRSREENARIRQLTMTNIGAAAMEIFLERGYHASSIGDIAKRADVAKGLIYNYYQGKEGLLAEIVHSRMIEIAEVIKDASLLPSAGDQIRRIVEGALGHVERNPKAYRFILHLQTQPEEDIVLSKYSEMLNREMSKQFEVQCEIFQRMGVDNPELRSLYFSSTLHGIMLLKSVYPSYPVEEMKAQIIRDFCQE</sequence>